<dbReference type="Gene3D" id="3.30.559.10">
    <property type="entry name" value="Chloramphenicol acetyltransferase-like domain"/>
    <property type="match status" value="1"/>
</dbReference>
<proteinExistence type="predicted"/>
<evidence type="ECO:0000313" key="1">
    <source>
        <dbReference type="EMBL" id="KAK4207862.1"/>
    </source>
</evidence>
<organism evidence="1 2">
    <name type="scientific">Rhypophila decipiens</name>
    <dbReference type="NCBI Taxonomy" id="261697"/>
    <lineage>
        <taxon>Eukaryota</taxon>
        <taxon>Fungi</taxon>
        <taxon>Dikarya</taxon>
        <taxon>Ascomycota</taxon>
        <taxon>Pezizomycotina</taxon>
        <taxon>Sordariomycetes</taxon>
        <taxon>Sordariomycetidae</taxon>
        <taxon>Sordariales</taxon>
        <taxon>Naviculisporaceae</taxon>
        <taxon>Rhypophila</taxon>
    </lineage>
</organism>
<name>A0AAN7B2T4_9PEZI</name>
<dbReference type="PANTHER" id="PTHR28037">
    <property type="entry name" value="ALCOHOL O-ACETYLTRANSFERASE 1-RELATED"/>
    <property type="match status" value="1"/>
</dbReference>
<dbReference type="AlphaFoldDB" id="A0AAN7B2T4"/>
<dbReference type="InterPro" id="IPR023213">
    <property type="entry name" value="CAT-like_dom_sf"/>
</dbReference>
<dbReference type="Pfam" id="PF07247">
    <property type="entry name" value="AATase"/>
    <property type="match status" value="1"/>
</dbReference>
<dbReference type="Proteomes" id="UP001301769">
    <property type="component" value="Unassembled WGS sequence"/>
</dbReference>
<reference evidence="1" key="2">
    <citation type="submission" date="2023-05" db="EMBL/GenBank/DDBJ databases">
        <authorList>
            <consortium name="Lawrence Berkeley National Laboratory"/>
            <person name="Steindorff A."/>
            <person name="Hensen N."/>
            <person name="Bonometti L."/>
            <person name="Westerberg I."/>
            <person name="Brannstrom I.O."/>
            <person name="Guillou S."/>
            <person name="Cros-Aarteil S."/>
            <person name="Calhoun S."/>
            <person name="Haridas S."/>
            <person name="Kuo A."/>
            <person name="Mondo S."/>
            <person name="Pangilinan J."/>
            <person name="Riley R."/>
            <person name="Labutti K."/>
            <person name="Andreopoulos B."/>
            <person name="Lipzen A."/>
            <person name="Chen C."/>
            <person name="Yanf M."/>
            <person name="Daum C."/>
            <person name="Ng V."/>
            <person name="Clum A."/>
            <person name="Ohm R."/>
            <person name="Martin F."/>
            <person name="Silar P."/>
            <person name="Natvig D."/>
            <person name="Lalanne C."/>
            <person name="Gautier V."/>
            <person name="Ament-Velasquez S.L."/>
            <person name="Kruys A."/>
            <person name="Hutchinson M.I."/>
            <person name="Powell A.J."/>
            <person name="Barry K."/>
            <person name="Miller A.N."/>
            <person name="Grigoriev I.V."/>
            <person name="Debuchy R."/>
            <person name="Gladieux P."/>
            <person name="Thoren M.H."/>
            <person name="Johannesson H."/>
        </authorList>
    </citation>
    <scope>NUCLEOTIDE SEQUENCE</scope>
    <source>
        <strain evidence="1">PSN293</strain>
    </source>
</reference>
<dbReference type="GO" id="GO:0008080">
    <property type="term" value="F:N-acetyltransferase activity"/>
    <property type="evidence" value="ECO:0007669"/>
    <property type="project" value="TreeGrafter"/>
</dbReference>
<reference evidence="1" key="1">
    <citation type="journal article" date="2023" name="Mol. Phylogenet. Evol.">
        <title>Genome-scale phylogeny and comparative genomics of the fungal order Sordariales.</title>
        <authorList>
            <person name="Hensen N."/>
            <person name="Bonometti L."/>
            <person name="Westerberg I."/>
            <person name="Brannstrom I.O."/>
            <person name="Guillou S."/>
            <person name="Cros-Aarteil S."/>
            <person name="Calhoun S."/>
            <person name="Haridas S."/>
            <person name="Kuo A."/>
            <person name="Mondo S."/>
            <person name="Pangilinan J."/>
            <person name="Riley R."/>
            <person name="LaButti K."/>
            <person name="Andreopoulos B."/>
            <person name="Lipzen A."/>
            <person name="Chen C."/>
            <person name="Yan M."/>
            <person name="Daum C."/>
            <person name="Ng V."/>
            <person name="Clum A."/>
            <person name="Steindorff A."/>
            <person name="Ohm R.A."/>
            <person name="Martin F."/>
            <person name="Silar P."/>
            <person name="Natvig D.O."/>
            <person name="Lalanne C."/>
            <person name="Gautier V."/>
            <person name="Ament-Velasquez S.L."/>
            <person name="Kruys A."/>
            <person name="Hutchinson M.I."/>
            <person name="Powell A.J."/>
            <person name="Barry K."/>
            <person name="Miller A.N."/>
            <person name="Grigoriev I.V."/>
            <person name="Debuchy R."/>
            <person name="Gladieux P."/>
            <person name="Hiltunen Thoren M."/>
            <person name="Johannesson H."/>
        </authorList>
    </citation>
    <scope>NUCLEOTIDE SEQUENCE</scope>
    <source>
        <strain evidence="1">PSN293</strain>
    </source>
</reference>
<accession>A0AAN7B2T4</accession>
<keyword evidence="2" id="KW-1185">Reference proteome</keyword>
<dbReference type="PANTHER" id="PTHR28037:SF1">
    <property type="entry name" value="ALCOHOL O-ACETYLTRANSFERASE 1-RELATED"/>
    <property type="match status" value="1"/>
</dbReference>
<sequence>MSQEKGFLRFASPNERRTITREDLGHYHAVIIAAIYAIPNLTSISELLHAALQECIATHPFLSVVVKDKHTEKPYYQRVSEIKLTEHVETSDVLMAPGLLNRFPDPTECADIVSREMMKHIEGLFRRGLDRPFREGIPPWRVVIVTLPSVSTTSPSSSRHRYFIAFEYSHAIGDGPSGIAFHRTLFSALKKSVFYYKANPSSDLAPQLLEEAVGPTTNQTGMIVKPCEKLFPQAFDTPERLRISWGFLLAPLLGAILPSFVGNLLGLKAQASSTNEGTWTGTPCFFDPKYGAQSKVVLVSIPSEDVNNVIREARKHGAKLTGVIHCLVVRALGRALRSYRDKNDGKGKGMVWEMTNFVGTTAINMRGAVGVPESEMGEFASGVYTTFRVPPLEVVMDEEMRSNGLSDQEWEAARAATLQFADAATRLQDQPIGLLRYVPSIRKWIQGKLGKTRDASYEVSNLGYVDFGHANVTPGGEGEDEVVEVENMFFAQPGHVTSHTINFNIVSTKMGGMVVCITWPTGSLGLEGSEKEEEKFVRGVGDDLAKWFKAF</sequence>
<dbReference type="EMBL" id="MU858269">
    <property type="protein sequence ID" value="KAK4207862.1"/>
    <property type="molecule type" value="Genomic_DNA"/>
</dbReference>
<evidence type="ECO:0000313" key="2">
    <source>
        <dbReference type="Proteomes" id="UP001301769"/>
    </source>
</evidence>
<protein>
    <submittedName>
        <fullName evidence="1">Alcohol acetyltransferase</fullName>
    </submittedName>
</protein>
<gene>
    <name evidence="1" type="ORF">QBC37DRAFT_432789</name>
</gene>
<dbReference type="InterPro" id="IPR052058">
    <property type="entry name" value="Alcohol_O-acetyltransferase"/>
</dbReference>
<dbReference type="InterPro" id="IPR010828">
    <property type="entry name" value="Atf2/Sli1-like"/>
</dbReference>
<comment type="caution">
    <text evidence="1">The sequence shown here is derived from an EMBL/GenBank/DDBJ whole genome shotgun (WGS) entry which is preliminary data.</text>
</comment>